<proteinExistence type="predicted"/>
<dbReference type="SMART" id="SM00769">
    <property type="entry name" value="WHy"/>
    <property type="match status" value="1"/>
</dbReference>
<organism evidence="7 8">
    <name type="scientific">Coptis chinensis</name>
    <dbReference type="NCBI Taxonomy" id="261450"/>
    <lineage>
        <taxon>Eukaryota</taxon>
        <taxon>Viridiplantae</taxon>
        <taxon>Streptophyta</taxon>
        <taxon>Embryophyta</taxon>
        <taxon>Tracheophyta</taxon>
        <taxon>Spermatophyta</taxon>
        <taxon>Magnoliopsida</taxon>
        <taxon>Ranunculales</taxon>
        <taxon>Ranunculaceae</taxon>
        <taxon>Coptidoideae</taxon>
        <taxon>Coptis</taxon>
    </lineage>
</organism>
<dbReference type="OrthoDB" id="654824at2759"/>
<keyword evidence="2 5" id="KW-0812">Transmembrane</keyword>
<accession>A0A835H6Z6</accession>
<evidence type="ECO:0000256" key="1">
    <source>
        <dbReference type="ARBA" id="ARBA00004167"/>
    </source>
</evidence>
<gene>
    <name evidence="7" type="ORF">IFM89_031008</name>
</gene>
<dbReference type="GO" id="GO:0016020">
    <property type="term" value="C:membrane"/>
    <property type="evidence" value="ECO:0007669"/>
    <property type="project" value="UniProtKB-SubCell"/>
</dbReference>
<evidence type="ECO:0000259" key="6">
    <source>
        <dbReference type="SMART" id="SM00769"/>
    </source>
</evidence>
<comment type="subcellular location">
    <subcellularLocation>
        <location evidence="1">Membrane</location>
        <topology evidence="1">Single-pass membrane protein</topology>
    </subcellularLocation>
</comment>
<dbReference type="AlphaFoldDB" id="A0A835H6Z6"/>
<dbReference type="PANTHER" id="PTHR31234:SF2">
    <property type="entry name" value="OS05G0199100 PROTEIN"/>
    <property type="match status" value="1"/>
</dbReference>
<dbReference type="PANTHER" id="PTHR31234">
    <property type="entry name" value="LATE EMBRYOGENESIS ABUNDANT (LEA) HYDROXYPROLINE-RICH GLYCOPROTEIN FAMILY"/>
    <property type="match status" value="1"/>
</dbReference>
<feature type="domain" description="Water stress and hypersensitive response" evidence="6">
    <location>
        <begin position="48"/>
        <end position="161"/>
    </location>
</feature>
<dbReference type="GO" id="GO:0009269">
    <property type="term" value="P:response to desiccation"/>
    <property type="evidence" value="ECO:0007669"/>
    <property type="project" value="InterPro"/>
</dbReference>
<name>A0A835H6Z6_9MAGN</name>
<comment type="caution">
    <text evidence="7">The sequence shown here is derived from an EMBL/GenBank/DDBJ whole genome shotgun (WGS) entry which is preliminary data.</text>
</comment>
<reference evidence="7 8" key="1">
    <citation type="submission" date="2020-10" db="EMBL/GenBank/DDBJ databases">
        <title>The Coptis chinensis genome and diversification of protoberbering-type alkaloids.</title>
        <authorList>
            <person name="Wang B."/>
            <person name="Shu S."/>
            <person name="Song C."/>
            <person name="Liu Y."/>
        </authorList>
    </citation>
    <scope>NUCLEOTIDE SEQUENCE [LARGE SCALE GENOMIC DNA]</scope>
    <source>
        <strain evidence="7">HL-2020</strain>
        <tissue evidence="7">Leaf</tissue>
    </source>
</reference>
<dbReference type="InterPro" id="IPR004864">
    <property type="entry name" value="LEA_2"/>
</dbReference>
<feature type="transmembrane region" description="Helical" evidence="5">
    <location>
        <begin position="15"/>
        <end position="36"/>
    </location>
</feature>
<dbReference type="InterPro" id="IPR013990">
    <property type="entry name" value="WHy-dom"/>
</dbReference>
<evidence type="ECO:0000256" key="5">
    <source>
        <dbReference type="SAM" id="Phobius"/>
    </source>
</evidence>
<dbReference type="SUPFAM" id="SSF117070">
    <property type="entry name" value="LEA14-like"/>
    <property type="match status" value="1"/>
</dbReference>
<dbReference type="InterPro" id="IPR044839">
    <property type="entry name" value="NDR1-like"/>
</dbReference>
<dbReference type="Gene3D" id="2.60.40.1820">
    <property type="match status" value="1"/>
</dbReference>
<dbReference type="Proteomes" id="UP000631114">
    <property type="component" value="Unassembled WGS sequence"/>
</dbReference>
<evidence type="ECO:0000313" key="7">
    <source>
        <dbReference type="EMBL" id="KAF9594406.1"/>
    </source>
</evidence>
<evidence type="ECO:0000256" key="2">
    <source>
        <dbReference type="ARBA" id="ARBA00022692"/>
    </source>
</evidence>
<keyword evidence="4 5" id="KW-0472">Membrane</keyword>
<dbReference type="EMBL" id="JADFTS010000008">
    <property type="protein sequence ID" value="KAF9594406.1"/>
    <property type="molecule type" value="Genomic_DNA"/>
</dbReference>
<dbReference type="GO" id="GO:0098542">
    <property type="term" value="P:defense response to other organism"/>
    <property type="evidence" value="ECO:0007669"/>
    <property type="project" value="InterPro"/>
</dbReference>
<keyword evidence="8" id="KW-1185">Reference proteome</keyword>
<evidence type="ECO:0000256" key="4">
    <source>
        <dbReference type="ARBA" id="ARBA00023136"/>
    </source>
</evidence>
<sequence length="191" mass="20843">MEQNTEPTMDRKVNWNWVSAIVGAATATTTAAIIYAKPKDPTFHVISISLTSFKLSIPVLDADFILTVHVTNPNIVPINYSPTTMSIFYDGSLLGSALVEAGSQPAKSCQVIKLAGRLSGLELAHHAKKFLADVAKREMELDAAVDIQGTAKVLCWSHGFKVHVDSHIVVDPVFLDVIEQENKSQLQLFVD</sequence>
<dbReference type="Pfam" id="PF03168">
    <property type="entry name" value="LEA_2"/>
    <property type="match status" value="1"/>
</dbReference>
<evidence type="ECO:0000313" key="8">
    <source>
        <dbReference type="Proteomes" id="UP000631114"/>
    </source>
</evidence>
<keyword evidence="3 5" id="KW-1133">Transmembrane helix</keyword>
<evidence type="ECO:0000256" key="3">
    <source>
        <dbReference type="ARBA" id="ARBA00022989"/>
    </source>
</evidence>
<protein>
    <recommendedName>
        <fullName evidence="6">Water stress and hypersensitive response domain-containing protein</fullName>
    </recommendedName>
</protein>